<dbReference type="Proteomes" id="UP000007148">
    <property type="component" value="Unassembled WGS sequence"/>
</dbReference>
<dbReference type="Pfam" id="PF11901">
    <property type="entry name" value="DM9"/>
    <property type="match status" value="1"/>
</dbReference>
<keyword evidence="3" id="KW-1185">Reference proteome</keyword>
<dbReference type="PANTHER" id="PTHR31649">
    <property type="entry name" value="AGAP009604-PA"/>
    <property type="match status" value="1"/>
</dbReference>
<evidence type="ECO:0000256" key="1">
    <source>
        <dbReference type="SAM" id="MobiDB-lite"/>
    </source>
</evidence>
<evidence type="ECO:0000313" key="2">
    <source>
        <dbReference type="EMBL" id="CCA74253.1"/>
    </source>
</evidence>
<dbReference type="OrthoDB" id="2142040at2759"/>
<dbReference type="PANTHER" id="PTHR31649:SF1">
    <property type="entry name" value="FARNESOIC ACID O-METHYL TRANSFERASE DOMAIN-CONTAINING PROTEIN"/>
    <property type="match status" value="1"/>
</dbReference>
<comment type="caution">
    <text evidence="2">The sequence shown here is derived from an EMBL/GenBank/DDBJ whole genome shotgun (WGS) entry which is preliminary data.</text>
</comment>
<dbReference type="OMA" id="QMEWVPA"/>
<protein>
    <submittedName>
        <fullName evidence="2">Uncharacterized protein</fullName>
    </submittedName>
</protein>
<sequence>MDPPDQRRVSTREDKSPPTGHRVPLDHFTPFPGEDITGPPPFRDVDGSPVFIGSGFLEGSVHPCKIVPSQNPACLLPYNGTEIRHNGRYELLPFDPITMEWVPARNGRVPEGRRAVEGGYEDYGPRLYHAVGIHNGFVVPGKTGKHLRGINIGFGGLEYNIASEYLLLCWR</sequence>
<reference evidence="2 3" key="1">
    <citation type="journal article" date="2011" name="PLoS Pathog.">
        <title>Endophytic Life Strategies Decoded by Genome and Transcriptome Analyses of the Mutualistic Root Symbiont Piriformospora indica.</title>
        <authorList>
            <person name="Zuccaro A."/>
            <person name="Lahrmann U."/>
            <person name="Guldener U."/>
            <person name="Langen G."/>
            <person name="Pfiffi S."/>
            <person name="Biedenkopf D."/>
            <person name="Wong P."/>
            <person name="Samans B."/>
            <person name="Grimm C."/>
            <person name="Basiewicz M."/>
            <person name="Murat C."/>
            <person name="Martin F."/>
            <person name="Kogel K.H."/>
        </authorList>
    </citation>
    <scope>NUCLEOTIDE SEQUENCE [LARGE SCALE GENOMIC DNA]</scope>
    <source>
        <strain evidence="2 3">DSM 11827</strain>
    </source>
</reference>
<dbReference type="InterPro" id="IPR006616">
    <property type="entry name" value="DM9_repeat"/>
</dbReference>
<gene>
    <name evidence="2" type="ORF">PIIN_08206</name>
</gene>
<feature type="region of interest" description="Disordered" evidence="1">
    <location>
        <begin position="1"/>
        <end position="31"/>
    </location>
</feature>
<dbReference type="AlphaFoldDB" id="G4TSG0"/>
<accession>G4TSG0</accession>
<dbReference type="SMART" id="SM00696">
    <property type="entry name" value="DM9"/>
    <property type="match status" value="1"/>
</dbReference>
<proteinExistence type="predicted"/>
<dbReference type="InParanoid" id="G4TSG0"/>
<dbReference type="STRING" id="1109443.G4TSG0"/>
<dbReference type="EMBL" id="CAFZ01000294">
    <property type="protein sequence ID" value="CCA74253.1"/>
    <property type="molecule type" value="Genomic_DNA"/>
</dbReference>
<feature type="compositionally biased region" description="Basic and acidic residues" evidence="1">
    <location>
        <begin position="1"/>
        <end position="16"/>
    </location>
</feature>
<dbReference type="HOGENOM" id="CLU_066030_1_0_1"/>
<evidence type="ECO:0000313" key="3">
    <source>
        <dbReference type="Proteomes" id="UP000007148"/>
    </source>
</evidence>
<organism evidence="2 3">
    <name type="scientific">Serendipita indica (strain DSM 11827)</name>
    <name type="common">Root endophyte fungus</name>
    <name type="synonym">Piriformospora indica</name>
    <dbReference type="NCBI Taxonomy" id="1109443"/>
    <lineage>
        <taxon>Eukaryota</taxon>
        <taxon>Fungi</taxon>
        <taxon>Dikarya</taxon>
        <taxon>Basidiomycota</taxon>
        <taxon>Agaricomycotina</taxon>
        <taxon>Agaricomycetes</taxon>
        <taxon>Sebacinales</taxon>
        <taxon>Serendipitaceae</taxon>
        <taxon>Serendipita</taxon>
    </lineage>
</organism>
<name>G4TSG0_SERID</name>
<dbReference type="eggNOG" id="ENOG502SJVU">
    <property type="taxonomic scope" value="Eukaryota"/>
</dbReference>